<dbReference type="NCBIfam" id="NF033587">
    <property type="entry name" value="transpos_IS6"/>
    <property type="match status" value="1"/>
</dbReference>
<dbReference type="InterPro" id="IPR032874">
    <property type="entry name" value="DDE_dom"/>
</dbReference>
<proteinExistence type="predicted"/>
<accession>A0A9W5KQS9</accession>
<reference evidence="6 7" key="1">
    <citation type="submission" date="2012-04" db="EMBL/GenBank/DDBJ databases">
        <title>The Genome Sequence of Bacillus cereus VD154.</title>
        <authorList>
            <consortium name="The Broad Institute Genome Sequencing Platform"/>
            <consortium name="The Broad Institute Genome Sequencing Center for Infectious Disease"/>
            <person name="Feldgarden M."/>
            <person name="Van der Auwera G.A."/>
            <person name="Mahillon J."/>
            <person name="Duprez V."/>
            <person name="Timmery S."/>
            <person name="Mattelet C."/>
            <person name="Dierick K."/>
            <person name="Sun M."/>
            <person name="Yu Z."/>
            <person name="Zhu L."/>
            <person name="Hu X."/>
            <person name="Shank E.B."/>
            <person name="Swiecicka I."/>
            <person name="Hansen B.M."/>
            <person name="Andrup L."/>
            <person name="Young S.K."/>
            <person name="Zeng Q."/>
            <person name="Gargeya S."/>
            <person name="Fitzgerald M."/>
            <person name="Haas B."/>
            <person name="Abouelleil A."/>
            <person name="Alvarado L."/>
            <person name="Arachchi H.M."/>
            <person name="Berlin A."/>
            <person name="Chapman S.B."/>
            <person name="Goldberg J."/>
            <person name="Griggs A."/>
            <person name="Gujja S."/>
            <person name="Hansen M."/>
            <person name="Howarth C."/>
            <person name="Imamovic A."/>
            <person name="Larimer J."/>
            <person name="McCowen C."/>
            <person name="Montmayeur A."/>
            <person name="Murphy C."/>
            <person name="Neiman D."/>
            <person name="Pearson M."/>
            <person name="Priest M."/>
            <person name="Roberts A."/>
            <person name="Saif S."/>
            <person name="Shea T."/>
            <person name="Sisk P."/>
            <person name="Sykes S."/>
            <person name="Wortman J."/>
            <person name="Nusbaum C."/>
            <person name="Birren B."/>
        </authorList>
    </citation>
    <scope>NUCLEOTIDE SEQUENCE [LARGE SCALE GENOMIC DNA]</scope>
    <source>
        <strain evidence="6 7">VD154</strain>
    </source>
</reference>
<dbReference type="PANTHER" id="PTHR35528">
    <property type="entry name" value="BLL1675 PROTEIN"/>
    <property type="match status" value="1"/>
</dbReference>
<evidence type="ECO:0000313" key="7">
    <source>
        <dbReference type="Proteomes" id="UP000006967"/>
    </source>
</evidence>
<keyword evidence="3" id="KW-0238">DNA-binding</keyword>
<keyword evidence="4" id="KW-0233">DNA recombination</keyword>
<dbReference type="InterPro" id="IPR052183">
    <property type="entry name" value="IS_Transposase"/>
</dbReference>
<feature type="domain" description="DDE" evidence="5">
    <location>
        <begin position="116"/>
        <end position="250"/>
    </location>
</feature>
<evidence type="ECO:0000256" key="1">
    <source>
        <dbReference type="ARBA" id="ARBA00002286"/>
    </source>
</evidence>
<dbReference type="EMBL" id="AHFG01000103">
    <property type="protein sequence ID" value="EJR60566.1"/>
    <property type="molecule type" value="Genomic_DNA"/>
</dbReference>
<dbReference type="InterPro" id="IPR012337">
    <property type="entry name" value="RNaseH-like_sf"/>
</dbReference>
<protein>
    <recommendedName>
        <fullName evidence="5">DDE domain-containing protein</fullName>
    </recommendedName>
</protein>
<comment type="function">
    <text evidence="1">Involved in the transposition of the insertion sequence.</text>
</comment>
<dbReference type="PANTHER" id="PTHR35528:SF3">
    <property type="entry name" value="BLL1675 PROTEIN"/>
    <property type="match status" value="1"/>
</dbReference>
<dbReference type="Proteomes" id="UP000006967">
    <property type="component" value="Unassembled WGS sequence"/>
</dbReference>
<dbReference type="AlphaFoldDB" id="A0A9W5KQS9"/>
<dbReference type="Pfam" id="PF13610">
    <property type="entry name" value="DDE_Tnp_IS240"/>
    <property type="match status" value="1"/>
</dbReference>
<evidence type="ECO:0000256" key="2">
    <source>
        <dbReference type="ARBA" id="ARBA00022578"/>
    </source>
</evidence>
<evidence type="ECO:0000313" key="6">
    <source>
        <dbReference type="EMBL" id="EJR60566.1"/>
    </source>
</evidence>
<dbReference type="SUPFAM" id="SSF53098">
    <property type="entry name" value="Ribonuclease H-like"/>
    <property type="match status" value="1"/>
</dbReference>
<dbReference type="GO" id="GO:0006310">
    <property type="term" value="P:DNA recombination"/>
    <property type="evidence" value="ECO:0007669"/>
    <property type="project" value="UniProtKB-KW"/>
</dbReference>
<gene>
    <name evidence="6" type="ORF">IK5_06149</name>
</gene>
<comment type="caution">
    <text evidence="6">The sequence shown here is derived from an EMBL/GenBank/DDBJ whole genome shotgun (WGS) entry which is preliminary data.</text>
</comment>
<dbReference type="GO" id="GO:0003677">
    <property type="term" value="F:DNA binding"/>
    <property type="evidence" value="ECO:0007669"/>
    <property type="project" value="UniProtKB-KW"/>
</dbReference>
<dbReference type="InterPro" id="IPR047930">
    <property type="entry name" value="Transpos_IS6"/>
</dbReference>
<name>A0A9W5KQS9_BACCE</name>
<evidence type="ECO:0000256" key="4">
    <source>
        <dbReference type="ARBA" id="ARBA00023172"/>
    </source>
</evidence>
<keyword evidence="2" id="KW-0815">Transposition</keyword>
<evidence type="ECO:0000256" key="3">
    <source>
        <dbReference type="ARBA" id="ARBA00023125"/>
    </source>
</evidence>
<sequence>MIESFLELFVVIMVLVQKRNVLKMVFQTCPYWYYYLKKVCDQYGQENIFKWKHYQPDIILLTVRWYLWYNLSLRDLVEMMEERGFSLAHTTIMPWVHQYGPELNKRIRTHLKSTNDSWRGDETYIKIKGEKMYLYRAIDSEGNTIDFYLSRKRDAKAAKRFLKKALASCHATKPRSITADGDKAYPVAIRERKEEKYIPLRVKKYVNNIIEQDYRFIKKRIRNMLGLKSLQTATKMIAGIEAMHMIKKGQILQGEKSVQKQMYLINEIFDLTA</sequence>
<organism evidence="6 7">
    <name type="scientific">Bacillus cereus VD154</name>
    <dbReference type="NCBI Taxonomy" id="1053238"/>
    <lineage>
        <taxon>Bacteria</taxon>
        <taxon>Bacillati</taxon>
        <taxon>Bacillota</taxon>
        <taxon>Bacilli</taxon>
        <taxon>Bacillales</taxon>
        <taxon>Bacillaceae</taxon>
        <taxon>Bacillus</taxon>
        <taxon>Bacillus cereus group</taxon>
    </lineage>
</organism>
<dbReference type="GO" id="GO:0032196">
    <property type="term" value="P:transposition"/>
    <property type="evidence" value="ECO:0007669"/>
    <property type="project" value="UniProtKB-KW"/>
</dbReference>
<evidence type="ECO:0000259" key="5">
    <source>
        <dbReference type="Pfam" id="PF13610"/>
    </source>
</evidence>